<dbReference type="Gene3D" id="3.20.20.450">
    <property type="entry name" value="EAL domain"/>
    <property type="match status" value="1"/>
</dbReference>
<accession>A0A1C0B7J1</accession>
<evidence type="ECO:0000259" key="2">
    <source>
        <dbReference type="PROSITE" id="PS50112"/>
    </source>
</evidence>
<dbReference type="Pfam" id="PF13426">
    <property type="entry name" value="PAS_9"/>
    <property type="match status" value="1"/>
</dbReference>
<feature type="transmembrane region" description="Helical" evidence="1">
    <location>
        <begin position="6"/>
        <end position="23"/>
    </location>
</feature>
<dbReference type="SUPFAM" id="SSF141868">
    <property type="entry name" value="EAL domain-like"/>
    <property type="match status" value="1"/>
</dbReference>
<dbReference type="Pfam" id="PF00990">
    <property type="entry name" value="GGDEF"/>
    <property type="match status" value="1"/>
</dbReference>
<dbReference type="SMART" id="SM00086">
    <property type="entry name" value="PAC"/>
    <property type="match status" value="1"/>
</dbReference>
<evidence type="ECO:0000313" key="6">
    <source>
        <dbReference type="EMBL" id="OCL99568.1"/>
    </source>
</evidence>
<gene>
    <name evidence="6" type="primary">yfgF_2</name>
    <name evidence="6" type="ORF">AAX29_00613</name>
</gene>
<dbReference type="SUPFAM" id="SSF55073">
    <property type="entry name" value="Nucleotide cyclase"/>
    <property type="match status" value="1"/>
</dbReference>
<protein>
    <submittedName>
        <fullName evidence="6">Cyclic di-GMP phosphodiesterase YfgF</fullName>
        <ecNumber evidence="6">3.1.4.52</ecNumber>
    </submittedName>
</protein>
<dbReference type="SMART" id="SM00052">
    <property type="entry name" value="EAL"/>
    <property type="match status" value="1"/>
</dbReference>
<dbReference type="InterPro" id="IPR029787">
    <property type="entry name" value="Nucleotide_cyclase"/>
</dbReference>
<evidence type="ECO:0000256" key="1">
    <source>
        <dbReference type="SAM" id="Phobius"/>
    </source>
</evidence>
<dbReference type="GO" id="GO:0071111">
    <property type="term" value="F:cyclic-guanylate-specific phosphodiesterase activity"/>
    <property type="evidence" value="ECO:0007669"/>
    <property type="project" value="UniProtKB-EC"/>
</dbReference>
<dbReference type="InterPro" id="IPR001633">
    <property type="entry name" value="EAL_dom"/>
</dbReference>
<dbReference type="CDD" id="cd01948">
    <property type="entry name" value="EAL"/>
    <property type="match status" value="1"/>
</dbReference>
<feature type="domain" description="PAS" evidence="2">
    <location>
        <begin position="60"/>
        <end position="110"/>
    </location>
</feature>
<evidence type="ECO:0000313" key="7">
    <source>
        <dbReference type="Proteomes" id="UP000093281"/>
    </source>
</evidence>
<dbReference type="PROSITE" id="PS50883">
    <property type="entry name" value="EAL"/>
    <property type="match status" value="1"/>
</dbReference>
<feature type="domain" description="GGDEF" evidence="5">
    <location>
        <begin position="189"/>
        <end position="316"/>
    </location>
</feature>
<proteinExistence type="predicted"/>
<dbReference type="PROSITE" id="PS50887">
    <property type="entry name" value="GGDEF"/>
    <property type="match status" value="1"/>
</dbReference>
<name>A0A1C0B7J1_9BACT</name>
<dbReference type="STRING" id="544718.AAX25_00454"/>
<keyword evidence="1" id="KW-0812">Transmembrane</keyword>
<dbReference type="InterPro" id="IPR001610">
    <property type="entry name" value="PAC"/>
</dbReference>
<dbReference type="InterPro" id="IPR050706">
    <property type="entry name" value="Cyclic-di-GMP_PDE-like"/>
</dbReference>
<keyword evidence="1" id="KW-1133">Transmembrane helix</keyword>
<dbReference type="InterPro" id="IPR035919">
    <property type="entry name" value="EAL_sf"/>
</dbReference>
<dbReference type="PANTHER" id="PTHR33121">
    <property type="entry name" value="CYCLIC DI-GMP PHOSPHODIESTERASE PDEF"/>
    <property type="match status" value="1"/>
</dbReference>
<reference evidence="7" key="1">
    <citation type="submission" date="2015-05" db="EMBL/GenBank/DDBJ databases">
        <authorList>
            <person name="Rovetto F."/>
            <person name="Cocolin L."/>
            <person name="Illeghems K."/>
            <person name="Van Nieuwerburgh F."/>
            <person name="Houf K."/>
        </authorList>
    </citation>
    <scope>NUCLEOTIDE SEQUENCE [LARGE SCALE GENOMIC DNA]</scope>
    <source>
        <strain evidence="7">DU22</strain>
    </source>
</reference>
<keyword evidence="1" id="KW-0472">Membrane</keyword>
<feature type="domain" description="PAC" evidence="3">
    <location>
        <begin position="113"/>
        <end position="165"/>
    </location>
</feature>
<comment type="caution">
    <text evidence="6">The sequence shown here is derived from an EMBL/GenBank/DDBJ whole genome shotgun (WGS) entry which is preliminary data.</text>
</comment>
<dbReference type="Gene3D" id="3.30.70.270">
    <property type="match status" value="1"/>
</dbReference>
<dbReference type="AlphaFoldDB" id="A0A1C0B7J1"/>
<dbReference type="NCBIfam" id="TIGR00229">
    <property type="entry name" value="sensory_box"/>
    <property type="match status" value="1"/>
</dbReference>
<dbReference type="EC" id="3.1.4.52" evidence="6"/>
<feature type="domain" description="EAL" evidence="4">
    <location>
        <begin position="328"/>
        <end position="566"/>
    </location>
</feature>
<dbReference type="PATRIC" id="fig|544718.43.peg.446"/>
<keyword evidence="6" id="KW-0378">Hydrolase</keyword>
<dbReference type="InterPro" id="IPR000014">
    <property type="entry name" value="PAS"/>
</dbReference>
<dbReference type="Gene3D" id="3.30.450.20">
    <property type="entry name" value="PAS domain"/>
    <property type="match status" value="1"/>
</dbReference>
<dbReference type="InterPro" id="IPR043128">
    <property type="entry name" value="Rev_trsase/Diguanyl_cyclase"/>
</dbReference>
<evidence type="ECO:0000259" key="4">
    <source>
        <dbReference type="PROSITE" id="PS50883"/>
    </source>
</evidence>
<dbReference type="EMBL" id="LCUJ01000002">
    <property type="protein sequence ID" value="OCL99568.1"/>
    <property type="molecule type" value="Genomic_DNA"/>
</dbReference>
<dbReference type="RefSeq" id="WP_119184151.1">
    <property type="nucleotide sequence ID" value="NZ_LCUJ01000002.1"/>
</dbReference>
<dbReference type="InterPro" id="IPR035965">
    <property type="entry name" value="PAS-like_dom_sf"/>
</dbReference>
<dbReference type="CDD" id="cd00130">
    <property type="entry name" value="PAS"/>
    <property type="match status" value="1"/>
</dbReference>
<dbReference type="PROSITE" id="PS50112">
    <property type="entry name" value="PAS"/>
    <property type="match status" value="1"/>
</dbReference>
<dbReference type="Proteomes" id="UP000093281">
    <property type="component" value="Unassembled WGS sequence"/>
</dbReference>
<dbReference type="Pfam" id="PF00563">
    <property type="entry name" value="EAL"/>
    <property type="match status" value="1"/>
</dbReference>
<dbReference type="SUPFAM" id="SSF55785">
    <property type="entry name" value="PYP-like sensor domain (PAS domain)"/>
    <property type="match status" value="1"/>
</dbReference>
<dbReference type="PANTHER" id="PTHR33121:SF71">
    <property type="entry name" value="OXYGEN SENSOR PROTEIN DOSP"/>
    <property type="match status" value="1"/>
</dbReference>
<sequence length="566" mass="66487">MINSTITLAIIIIILILFFIIKIKEKSKLLNKIYELNKKNHILNQYNQATKTSNIISNGDLKGNITYVNDRFCEVSQYTKEEILGKPHSVLRGEENSEIFKEMWDTLKSGKVWRGNLRNAKKDGSFYYINSTISPIFDENGKIFEYVAIRHEITDIVEKSDKLNKILKEDYLTKVGSRHKLIEDISKSNNPSLSLIDINNFSEINDYFGYEIGDTFLKLVAKEIEKLIKEFNNYKLYRVNSDVFAILSNNEDKDTFIFNIGKIIKSMSKRYFNANKKQLYIGFNYYFSFEEKSKLLETANIMKKHSKKNKKEFIYDKALDIEKEYRNNIYWTQKIKKALEDDNIIPYYHALYNLKDEKIDRYEALVRLKDGDEIISPAYFLEISKRSGQYKDITKIMIEKSFKEFKNRDINLAINLTFEDINDEDIQDYLFNKIDEYNIGSRLVVEIVESEEIKDFELLEEFINRLKTKSCKVAIDDFGSGYSNFEYLLKMKADYIKIDGSLIKDIMISKGHQNIVSMIIGFAKEQNFKIVAEFVSNQEIFDKVKELGVDYIQGYFIHIPSEKIDN</sequence>
<dbReference type="InterPro" id="IPR000160">
    <property type="entry name" value="GGDEF_dom"/>
</dbReference>
<evidence type="ECO:0000259" key="5">
    <source>
        <dbReference type="PROSITE" id="PS50887"/>
    </source>
</evidence>
<dbReference type="SMART" id="SM00267">
    <property type="entry name" value="GGDEF"/>
    <property type="match status" value="1"/>
</dbReference>
<dbReference type="OrthoDB" id="9790732at2"/>
<dbReference type="PROSITE" id="PS50113">
    <property type="entry name" value="PAC"/>
    <property type="match status" value="1"/>
</dbReference>
<evidence type="ECO:0000259" key="3">
    <source>
        <dbReference type="PROSITE" id="PS50113"/>
    </source>
</evidence>
<dbReference type="InterPro" id="IPR000700">
    <property type="entry name" value="PAS-assoc_C"/>
</dbReference>
<organism evidence="6 7">
    <name type="scientific">Aliarcobacter thereius</name>
    <dbReference type="NCBI Taxonomy" id="544718"/>
    <lineage>
        <taxon>Bacteria</taxon>
        <taxon>Pseudomonadati</taxon>
        <taxon>Campylobacterota</taxon>
        <taxon>Epsilonproteobacteria</taxon>
        <taxon>Campylobacterales</taxon>
        <taxon>Arcobacteraceae</taxon>
        <taxon>Aliarcobacter</taxon>
    </lineage>
</organism>